<dbReference type="PANTHER" id="PTHR10869">
    <property type="entry name" value="PROLYL 4-HYDROXYLASE ALPHA SUBUNIT"/>
    <property type="match status" value="1"/>
</dbReference>
<keyword evidence="5" id="KW-0560">Oxidoreductase</keyword>
<dbReference type="WBParaSite" id="Minc3s00629g15331">
    <property type="protein sequence ID" value="Minc3s00629g15331"/>
    <property type="gene ID" value="Minc3s00629g15331"/>
</dbReference>
<dbReference type="AlphaFoldDB" id="A0A914LLZ8"/>
<dbReference type="GO" id="GO:0031418">
    <property type="term" value="F:L-ascorbic acid binding"/>
    <property type="evidence" value="ECO:0007669"/>
    <property type="project" value="UniProtKB-KW"/>
</dbReference>
<comment type="cofactor">
    <cofactor evidence="1">
        <name>L-ascorbate</name>
        <dbReference type="ChEBI" id="CHEBI:38290"/>
    </cofactor>
</comment>
<evidence type="ECO:0000259" key="7">
    <source>
        <dbReference type="PROSITE" id="PS51471"/>
    </source>
</evidence>
<dbReference type="PROSITE" id="PS51471">
    <property type="entry name" value="FE2OG_OXY"/>
    <property type="match status" value="1"/>
</dbReference>
<dbReference type="PANTHER" id="PTHR10869:SF244">
    <property type="entry name" value="PROLYL 4-HYDROXYLASE SUBUNIT ALPHA-2"/>
    <property type="match status" value="1"/>
</dbReference>
<proteinExistence type="predicted"/>
<dbReference type="InterPro" id="IPR045054">
    <property type="entry name" value="P4HA-like"/>
</dbReference>
<evidence type="ECO:0000313" key="9">
    <source>
        <dbReference type="WBParaSite" id="Minc3s00629g15331"/>
    </source>
</evidence>
<name>A0A914LLZ8_MELIC</name>
<dbReference type="InterPro" id="IPR005123">
    <property type="entry name" value="Oxoglu/Fe-dep_dioxygenase_dom"/>
</dbReference>
<keyword evidence="8" id="KW-1185">Reference proteome</keyword>
<dbReference type="Proteomes" id="UP000887563">
    <property type="component" value="Unplaced"/>
</dbReference>
<keyword evidence="3" id="KW-0847">Vitamin C</keyword>
<sequence length="159" mass="17824">MTNLNMKSAQPLQMVNYGIGGHCNVHFDSIKVYGNSNSTSENGDIIATVLFYLSTPEKGGYTVFTDVKTVAKPTKNDALFWYTLLRSGDRDQRTRHASCPVLLGDKWTSNCFVHEKSEEFIRPCGLDPSIQERYVGDLGGPEPRKYPNISPYCKGLYCE</sequence>
<protein>
    <submittedName>
        <fullName evidence="9">Fe2OG dioxygenase domain-containing protein</fullName>
    </submittedName>
</protein>
<keyword evidence="6" id="KW-0408">Iron</keyword>
<dbReference type="GO" id="GO:0005506">
    <property type="term" value="F:iron ion binding"/>
    <property type="evidence" value="ECO:0007669"/>
    <property type="project" value="InterPro"/>
</dbReference>
<evidence type="ECO:0000313" key="8">
    <source>
        <dbReference type="Proteomes" id="UP000887563"/>
    </source>
</evidence>
<organism evidence="8 9">
    <name type="scientific">Meloidogyne incognita</name>
    <name type="common">Southern root-knot nematode worm</name>
    <name type="synonym">Oxyuris incognita</name>
    <dbReference type="NCBI Taxonomy" id="6306"/>
    <lineage>
        <taxon>Eukaryota</taxon>
        <taxon>Metazoa</taxon>
        <taxon>Ecdysozoa</taxon>
        <taxon>Nematoda</taxon>
        <taxon>Chromadorea</taxon>
        <taxon>Rhabditida</taxon>
        <taxon>Tylenchina</taxon>
        <taxon>Tylenchomorpha</taxon>
        <taxon>Tylenchoidea</taxon>
        <taxon>Meloidogynidae</taxon>
        <taxon>Meloidogyninae</taxon>
        <taxon>Meloidogyne</taxon>
        <taxon>Meloidogyne incognita group</taxon>
    </lineage>
</organism>
<evidence type="ECO:0000256" key="5">
    <source>
        <dbReference type="ARBA" id="ARBA00023002"/>
    </source>
</evidence>
<feature type="domain" description="Fe2OG dioxygenase" evidence="7">
    <location>
        <begin position="7"/>
        <end position="115"/>
    </location>
</feature>
<dbReference type="GO" id="GO:0004656">
    <property type="term" value="F:procollagen-proline 4-dioxygenase activity"/>
    <property type="evidence" value="ECO:0007669"/>
    <property type="project" value="TreeGrafter"/>
</dbReference>
<evidence type="ECO:0000256" key="4">
    <source>
        <dbReference type="ARBA" id="ARBA00022964"/>
    </source>
</evidence>
<keyword evidence="4" id="KW-0223">Dioxygenase</keyword>
<dbReference type="Gene3D" id="2.60.120.620">
    <property type="entry name" value="q2cbj1_9rhob like domain"/>
    <property type="match status" value="1"/>
</dbReference>
<keyword evidence="2" id="KW-0479">Metal-binding</keyword>
<dbReference type="GO" id="GO:0005783">
    <property type="term" value="C:endoplasmic reticulum"/>
    <property type="evidence" value="ECO:0007669"/>
    <property type="project" value="TreeGrafter"/>
</dbReference>
<evidence type="ECO:0000256" key="1">
    <source>
        <dbReference type="ARBA" id="ARBA00001961"/>
    </source>
</evidence>
<reference evidence="9" key="1">
    <citation type="submission" date="2022-11" db="UniProtKB">
        <authorList>
            <consortium name="WormBaseParasite"/>
        </authorList>
    </citation>
    <scope>IDENTIFICATION</scope>
</reference>
<dbReference type="SMART" id="SM00702">
    <property type="entry name" value="P4Hc"/>
    <property type="match status" value="1"/>
</dbReference>
<dbReference type="InterPro" id="IPR006620">
    <property type="entry name" value="Pro_4_hyd_alph"/>
</dbReference>
<evidence type="ECO:0000256" key="6">
    <source>
        <dbReference type="ARBA" id="ARBA00023004"/>
    </source>
</evidence>
<accession>A0A914LLZ8</accession>
<evidence type="ECO:0000256" key="2">
    <source>
        <dbReference type="ARBA" id="ARBA00022723"/>
    </source>
</evidence>
<dbReference type="InterPro" id="IPR044862">
    <property type="entry name" value="Pro_4_hyd_alph_FE2OG_OXY"/>
</dbReference>
<dbReference type="Pfam" id="PF13640">
    <property type="entry name" value="2OG-FeII_Oxy_3"/>
    <property type="match status" value="1"/>
</dbReference>
<evidence type="ECO:0000256" key="3">
    <source>
        <dbReference type="ARBA" id="ARBA00022896"/>
    </source>
</evidence>